<evidence type="ECO:0000313" key="6">
    <source>
        <dbReference type="Proteomes" id="UP000193487"/>
    </source>
</evidence>
<dbReference type="Gene3D" id="3.40.50.12780">
    <property type="entry name" value="N-terminal domain of ligase-like"/>
    <property type="match status" value="1"/>
</dbReference>
<keyword evidence="6" id="KW-1185">Reference proteome</keyword>
<dbReference type="GO" id="GO:0031956">
    <property type="term" value="F:medium-chain fatty acid-CoA ligase activity"/>
    <property type="evidence" value="ECO:0007669"/>
    <property type="project" value="TreeGrafter"/>
</dbReference>
<dbReference type="InterPro" id="IPR045851">
    <property type="entry name" value="AMP-bd_C_sf"/>
</dbReference>
<feature type="domain" description="AMP-dependent synthetase/ligase" evidence="3">
    <location>
        <begin position="53"/>
        <end position="406"/>
    </location>
</feature>
<evidence type="ECO:0000259" key="4">
    <source>
        <dbReference type="Pfam" id="PF13193"/>
    </source>
</evidence>
<evidence type="ECO:0000256" key="1">
    <source>
        <dbReference type="ARBA" id="ARBA00006432"/>
    </source>
</evidence>
<proteinExistence type="inferred from homology"/>
<dbReference type="EMBL" id="LQPE01000178">
    <property type="protein sequence ID" value="ORV95948.1"/>
    <property type="molecule type" value="Genomic_DNA"/>
</dbReference>
<name>A0A1X1XB98_9MYCO</name>
<dbReference type="PANTHER" id="PTHR43201:SF5">
    <property type="entry name" value="MEDIUM-CHAIN ACYL-COA LIGASE ACSF2, MITOCHONDRIAL"/>
    <property type="match status" value="1"/>
</dbReference>
<dbReference type="OrthoDB" id="56621at2"/>
<dbReference type="InterPro" id="IPR000873">
    <property type="entry name" value="AMP-dep_synth/lig_dom"/>
</dbReference>
<dbReference type="RefSeq" id="WP_045383085.1">
    <property type="nucleotide sequence ID" value="NZ_BBKA01000096.1"/>
</dbReference>
<evidence type="ECO:0000313" key="5">
    <source>
        <dbReference type="EMBL" id="ORV95948.1"/>
    </source>
</evidence>
<comment type="similarity">
    <text evidence="1">Belongs to the ATP-dependent AMP-binding enzyme family.</text>
</comment>
<dbReference type="InterPro" id="IPR025110">
    <property type="entry name" value="AMP-bd_C"/>
</dbReference>
<dbReference type="GO" id="GO:0006631">
    <property type="term" value="P:fatty acid metabolic process"/>
    <property type="evidence" value="ECO:0007669"/>
    <property type="project" value="TreeGrafter"/>
</dbReference>
<dbReference type="InterPro" id="IPR042099">
    <property type="entry name" value="ANL_N_sf"/>
</dbReference>
<evidence type="ECO:0000256" key="2">
    <source>
        <dbReference type="ARBA" id="ARBA00022598"/>
    </source>
</evidence>
<comment type="caution">
    <text evidence="5">The sequence shown here is derived from an EMBL/GenBank/DDBJ whole genome shotgun (WGS) entry which is preliminary data.</text>
</comment>
<dbReference type="Pfam" id="PF13193">
    <property type="entry name" value="AMP-binding_C"/>
    <property type="match status" value="1"/>
</dbReference>
<gene>
    <name evidence="5" type="ORF">AWC14_17490</name>
</gene>
<dbReference type="InterPro" id="IPR020845">
    <property type="entry name" value="AMP-binding_CS"/>
</dbReference>
<dbReference type="SUPFAM" id="SSF56801">
    <property type="entry name" value="Acetyl-CoA synthetase-like"/>
    <property type="match status" value="1"/>
</dbReference>
<feature type="domain" description="AMP-binding enzyme C-terminal" evidence="4">
    <location>
        <begin position="454"/>
        <end position="529"/>
    </location>
</feature>
<evidence type="ECO:0000259" key="3">
    <source>
        <dbReference type="Pfam" id="PF00501"/>
    </source>
</evidence>
<reference evidence="5 6" key="1">
    <citation type="submission" date="2016-01" db="EMBL/GenBank/DDBJ databases">
        <title>The new phylogeny of the genus Mycobacterium.</title>
        <authorList>
            <person name="Tarcisio F."/>
            <person name="Conor M."/>
            <person name="Antonella G."/>
            <person name="Elisabetta G."/>
            <person name="Giulia F.S."/>
            <person name="Sara T."/>
            <person name="Anna F."/>
            <person name="Clotilde B."/>
            <person name="Roberto B."/>
            <person name="Veronica D.S."/>
            <person name="Fabio R."/>
            <person name="Monica P."/>
            <person name="Olivier J."/>
            <person name="Enrico T."/>
            <person name="Nicola S."/>
        </authorList>
    </citation>
    <scope>NUCLEOTIDE SEQUENCE [LARGE SCALE GENOMIC DNA]</scope>
    <source>
        <strain evidence="5 6">DSM 45166</strain>
    </source>
</reference>
<sequence>MNNRVTVEKLREYAKSARVLLRSGIVEPRRPDHIARSLFSFHRYGPFAGVVNHAAARYGDAPAILDEQGTLSFRQLDERSNALARGLRHLGVGAGDVVAALCRDHRGLALTVIAANKVGARLVLMNTGFAKPQFADVAAREGVSIVLMDNEFAGLLDAIPSEIPRILTWIDDAANGSTTIENLIEGQPVTPVAAPPNPGGIVLLTSGTTGTPKGAPRDRIDPLQSAQLLDRIPWPSRETYCVAAPLFHATGLAVFTLGLALGNRVVLRRRFDPERTLQLIAEHRASTVVLVPTMLHRIVELGPDVHAKYDTSSVKIIFAAGSSLSPDLCKRTAAIFGDVLYNLYGSTEVSIATVATPQELREAPGTVGRPPVGCRVRLYDQERQRITEPGVTGTIFVSSGLSFKGYTGGGHKEIVDGLLSSGDVGHFDENGLWFVDGRDDDMIVSGGENVFPLEVENLLADRDDVREAAVIGVDDPEFGKRLRAFIVPAPSCNRDADEIKAYVKANLARHKVPRDVLFVDELPHNATGKLLRNQLAGG</sequence>
<dbReference type="AlphaFoldDB" id="A0A1X1XB98"/>
<dbReference type="Gene3D" id="3.30.300.30">
    <property type="match status" value="1"/>
</dbReference>
<dbReference type="Pfam" id="PF00501">
    <property type="entry name" value="AMP-binding"/>
    <property type="match status" value="1"/>
</dbReference>
<dbReference type="Proteomes" id="UP000193487">
    <property type="component" value="Unassembled WGS sequence"/>
</dbReference>
<dbReference type="PANTHER" id="PTHR43201">
    <property type="entry name" value="ACYL-COA SYNTHETASE"/>
    <property type="match status" value="1"/>
</dbReference>
<dbReference type="CDD" id="cd04433">
    <property type="entry name" value="AFD_class_I"/>
    <property type="match status" value="1"/>
</dbReference>
<dbReference type="PROSITE" id="PS00455">
    <property type="entry name" value="AMP_BINDING"/>
    <property type="match status" value="1"/>
</dbReference>
<organism evidence="5 6">
    <name type="scientific">Mycobacterium kyorinense</name>
    <dbReference type="NCBI Taxonomy" id="487514"/>
    <lineage>
        <taxon>Bacteria</taxon>
        <taxon>Bacillati</taxon>
        <taxon>Actinomycetota</taxon>
        <taxon>Actinomycetes</taxon>
        <taxon>Mycobacteriales</taxon>
        <taxon>Mycobacteriaceae</taxon>
        <taxon>Mycobacterium</taxon>
    </lineage>
</organism>
<protein>
    <submittedName>
        <fullName evidence="5">Acyl-CoA synthetase</fullName>
    </submittedName>
</protein>
<keyword evidence="2" id="KW-0436">Ligase</keyword>
<accession>A0A1X1XB98</accession>